<feature type="transmembrane region" description="Helical" evidence="7">
    <location>
        <begin position="477"/>
        <end position="498"/>
    </location>
</feature>
<sequence length="591" mass="65236">MFLTLLLVLHVLHVFTVTASPSSVTFRLNDSNSDTLFYLCSFGSTEVPSQVSSSKFILIDVRDLPSNHSGIVHTAEARIENVRKNFPKAQNTTAKLILLMLEDKTGIYKLADLLEINMVLAVTDNITVDVAEPVSAFVGRVFFVQSDAIMKLDKHLQSNSASGLILDIVETASIGVGYGILAFLILKVLSLSSIIIAGLIVLKNNEDLLEMVHKIRSDASGHPFMRAIIPILFLVCSISIILLAYFFYDVIVYFFIALFVITGASSMSFLTSTVLFMKAPALKRLNFRVFKVDINFVRSILFFLYLPFTVTWCIFRNNSSVGWIMQDIIGVFIIIEILTDFSVLVSFKLICAGFFVFVAYDVFFVFLTPFFGKNQSNASITLPSNSHEILTRNRRSIASPGESIMEAVATGSAGSSGELMPLVFKVSMHIFANEINLCHNSRDYVLLGFGDAILPGVLCVLLAFYDACWKRRVPWNFLSSLLGYALGGLVAAGVLFGTKLAQPALLYLCPLTLGTTVLCAYLRGGCAELHGLWSTNLPALITTSRVLDEDTMRSDERAIYLTSSTLPDPQTNAPIDVWKKGAFHRDRFANA</sequence>
<feature type="transmembrane region" description="Helical" evidence="7">
    <location>
        <begin position="321"/>
        <end position="338"/>
    </location>
</feature>
<dbReference type="WBParaSite" id="MCU_008655-RB">
    <property type="protein sequence ID" value="MCU_008655-RB"/>
    <property type="gene ID" value="MCU_008655"/>
</dbReference>
<evidence type="ECO:0000256" key="6">
    <source>
        <dbReference type="ARBA" id="ARBA00023136"/>
    </source>
</evidence>
<dbReference type="AlphaFoldDB" id="A0A5K3FHZ5"/>
<dbReference type="GO" id="GO:0030660">
    <property type="term" value="C:Golgi-associated vesicle membrane"/>
    <property type="evidence" value="ECO:0007669"/>
    <property type="project" value="TreeGrafter"/>
</dbReference>
<evidence type="ECO:0000256" key="8">
    <source>
        <dbReference type="SAM" id="SignalP"/>
    </source>
</evidence>
<evidence type="ECO:0000256" key="7">
    <source>
        <dbReference type="SAM" id="Phobius"/>
    </source>
</evidence>
<protein>
    <submittedName>
        <fullName evidence="9">Signal peptide peptidase-like 2B</fullName>
    </submittedName>
</protein>
<keyword evidence="6 7" id="KW-0472">Membrane</keyword>
<dbReference type="InterPro" id="IPR006639">
    <property type="entry name" value="Preselin/SPP"/>
</dbReference>
<feature type="transmembrane region" description="Helical" evidence="7">
    <location>
        <begin position="253"/>
        <end position="276"/>
    </location>
</feature>
<evidence type="ECO:0000256" key="5">
    <source>
        <dbReference type="ARBA" id="ARBA00022989"/>
    </source>
</evidence>
<comment type="subcellular location">
    <subcellularLocation>
        <location evidence="1">Endomembrane system</location>
        <topology evidence="1">Multi-pass membrane protein</topology>
    </subcellularLocation>
</comment>
<feature type="transmembrane region" description="Helical" evidence="7">
    <location>
        <begin position="223"/>
        <end position="247"/>
    </location>
</feature>
<dbReference type="GO" id="GO:0042500">
    <property type="term" value="F:aspartic endopeptidase activity, intramembrane cleaving"/>
    <property type="evidence" value="ECO:0007669"/>
    <property type="project" value="InterPro"/>
</dbReference>
<dbReference type="PANTHER" id="PTHR12174:SF103">
    <property type="entry name" value="INTRAMEMBRANE PROTEASE (IMPAS) FAMILY"/>
    <property type="match status" value="1"/>
</dbReference>
<dbReference type="GO" id="GO:0005765">
    <property type="term" value="C:lysosomal membrane"/>
    <property type="evidence" value="ECO:0007669"/>
    <property type="project" value="TreeGrafter"/>
</dbReference>
<feature type="transmembrane region" description="Helical" evidence="7">
    <location>
        <begin position="176"/>
        <end position="202"/>
    </location>
</feature>
<dbReference type="PANTHER" id="PTHR12174">
    <property type="entry name" value="SIGNAL PEPTIDE PEPTIDASE"/>
    <property type="match status" value="1"/>
</dbReference>
<reference evidence="9" key="1">
    <citation type="submission" date="2019-11" db="UniProtKB">
        <authorList>
            <consortium name="WormBaseParasite"/>
        </authorList>
    </citation>
    <scope>IDENTIFICATION</scope>
</reference>
<comment type="similarity">
    <text evidence="2">Belongs to the peptidase A22B family.</text>
</comment>
<proteinExistence type="inferred from homology"/>
<dbReference type="InterPro" id="IPR007369">
    <property type="entry name" value="Peptidase_A22B_SPP"/>
</dbReference>
<organism evidence="9">
    <name type="scientific">Mesocestoides corti</name>
    <name type="common">Flatworm</name>
    <dbReference type="NCBI Taxonomy" id="53468"/>
    <lineage>
        <taxon>Eukaryota</taxon>
        <taxon>Metazoa</taxon>
        <taxon>Spiralia</taxon>
        <taxon>Lophotrochozoa</taxon>
        <taxon>Platyhelminthes</taxon>
        <taxon>Cestoda</taxon>
        <taxon>Eucestoda</taxon>
        <taxon>Cyclophyllidea</taxon>
        <taxon>Mesocestoididae</taxon>
        <taxon>Mesocestoides</taxon>
    </lineage>
</organism>
<dbReference type="Pfam" id="PF04258">
    <property type="entry name" value="Peptidase_A22B"/>
    <property type="match status" value="1"/>
</dbReference>
<evidence type="ECO:0000256" key="4">
    <source>
        <dbReference type="ARBA" id="ARBA00022801"/>
    </source>
</evidence>
<keyword evidence="3 7" id="KW-0812">Transmembrane</keyword>
<evidence type="ECO:0000256" key="3">
    <source>
        <dbReference type="ARBA" id="ARBA00022692"/>
    </source>
</evidence>
<evidence type="ECO:0000256" key="2">
    <source>
        <dbReference type="ARBA" id="ARBA00006859"/>
    </source>
</evidence>
<feature type="transmembrane region" description="Helical" evidence="7">
    <location>
        <begin position="350"/>
        <end position="372"/>
    </location>
</feature>
<keyword evidence="4" id="KW-0378">Hydrolase</keyword>
<dbReference type="GO" id="GO:0033619">
    <property type="term" value="P:membrane protein proteolysis"/>
    <property type="evidence" value="ECO:0007669"/>
    <property type="project" value="TreeGrafter"/>
</dbReference>
<evidence type="ECO:0000256" key="1">
    <source>
        <dbReference type="ARBA" id="ARBA00004127"/>
    </source>
</evidence>
<feature type="signal peptide" evidence="8">
    <location>
        <begin position="1"/>
        <end position="19"/>
    </location>
</feature>
<name>A0A5K3FHZ5_MESCO</name>
<feature type="transmembrane region" description="Helical" evidence="7">
    <location>
        <begin position="296"/>
        <end position="315"/>
    </location>
</feature>
<feature type="transmembrane region" description="Helical" evidence="7">
    <location>
        <begin position="444"/>
        <end position="465"/>
    </location>
</feature>
<dbReference type="GO" id="GO:0098553">
    <property type="term" value="C:lumenal side of endoplasmic reticulum membrane"/>
    <property type="evidence" value="ECO:0007669"/>
    <property type="project" value="TreeGrafter"/>
</dbReference>
<keyword evidence="8" id="KW-0732">Signal</keyword>
<feature type="transmembrane region" description="Helical" evidence="7">
    <location>
        <begin position="504"/>
        <end position="522"/>
    </location>
</feature>
<dbReference type="SMART" id="SM00730">
    <property type="entry name" value="PSN"/>
    <property type="match status" value="1"/>
</dbReference>
<keyword evidence="5 7" id="KW-1133">Transmembrane helix</keyword>
<dbReference type="GO" id="GO:0098554">
    <property type="term" value="C:cytoplasmic side of endoplasmic reticulum membrane"/>
    <property type="evidence" value="ECO:0007669"/>
    <property type="project" value="TreeGrafter"/>
</dbReference>
<feature type="chain" id="PRO_5024386794" evidence="8">
    <location>
        <begin position="20"/>
        <end position="591"/>
    </location>
</feature>
<evidence type="ECO:0000313" key="9">
    <source>
        <dbReference type="WBParaSite" id="MCU_008655-RB"/>
    </source>
</evidence>
<accession>A0A5K3FHZ5</accession>